<feature type="compositionally biased region" description="Basic and acidic residues" evidence="1">
    <location>
        <begin position="167"/>
        <end position="178"/>
    </location>
</feature>
<feature type="compositionally biased region" description="Low complexity" evidence="1">
    <location>
        <begin position="151"/>
        <end position="164"/>
    </location>
</feature>
<gene>
    <name evidence="2" type="ORF">EPR50_G00200820</name>
</gene>
<name>A0A484C3C4_PERFV</name>
<feature type="compositionally biased region" description="Low complexity" evidence="1">
    <location>
        <begin position="36"/>
        <end position="45"/>
    </location>
</feature>
<feature type="compositionally biased region" description="Basic and acidic residues" evidence="1">
    <location>
        <begin position="134"/>
        <end position="144"/>
    </location>
</feature>
<organism evidence="2 3">
    <name type="scientific">Perca flavescens</name>
    <name type="common">American yellow perch</name>
    <name type="synonym">Morone flavescens</name>
    <dbReference type="NCBI Taxonomy" id="8167"/>
    <lineage>
        <taxon>Eukaryota</taxon>
        <taxon>Metazoa</taxon>
        <taxon>Chordata</taxon>
        <taxon>Craniata</taxon>
        <taxon>Vertebrata</taxon>
        <taxon>Euteleostomi</taxon>
        <taxon>Actinopterygii</taxon>
        <taxon>Neopterygii</taxon>
        <taxon>Teleostei</taxon>
        <taxon>Neoteleostei</taxon>
        <taxon>Acanthomorphata</taxon>
        <taxon>Eupercaria</taxon>
        <taxon>Perciformes</taxon>
        <taxon>Percoidei</taxon>
        <taxon>Percidae</taxon>
        <taxon>Percinae</taxon>
        <taxon>Perca</taxon>
    </lineage>
</organism>
<dbReference type="EMBL" id="SCKG01000020">
    <property type="protein sequence ID" value="TDG98479.1"/>
    <property type="molecule type" value="Genomic_DNA"/>
</dbReference>
<evidence type="ECO:0000256" key="1">
    <source>
        <dbReference type="SAM" id="MobiDB-lite"/>
    </source>
</evidence>
<feature type="region of interest" description="Disordered" evidence="1">
    <location>
        <begin position="228"/>
        <end position="257"/>
    </location>
</feature>
<accession>A0A484C3C4</accession>
<dbReference type="GO" id="GO:0006357">
    <property type="term" value="P:regulation of transcription by RNA polymerase II"/>
    <property type="evidence" value="ECO:0007669"/>
    <property type="project" value="TreeGrafter"/>
</dbReference>
<feature type="compositionally biased region" description="Low complexity" evidence="1">
    <location>
        <begin position="113"/>
        <end position="133"/>
    </location>
</feature>
<dbReference type="InterPro" id="IPR051232">
    <property type="entry name" value="ARID/SWI1_ChromRemod"/>
</dbReference>
<keyword evidence="3" id="KW-1185">Reference proteome</keyword>
<proteinExistence type="predicted"/>
<dbReference type="AlphaFoldDB" id="A0A484C3C4"/>
<dbReference type="STRING" id="8167.A0A484C3C4"/>
<comment type="caution">
    <text evidence="2">The sequence shown here is derived from an EMBL/GenBank/DDBJ whole genome shotgun (WGS) entry which is preliminary data.</text>
</comment>
<reference evidence="2 3" key="1">
    <citation type="submission" date="2019-01" db="EMBL/GenBank/DDBJ databases">
        <title>A chromosome-scale genome assembly of the yellow perch, Perca flavescens.</title>
        <authorList>
            <person name="Feron R."/>
            <person name="Morvezen R."/>
            <person name="Bestin A."/>
            <person name="Haffray P."/>
            <person name="Klopp C."/>
            <person name="Zahm M."/>
            <person name="Cabau C."/>
            <person name="Roques C."/>
            <person name="Donnadieu C."/>
            <person name="Bouchez O."/>
            <person name="Christie M."/>
            <person name="Larson W."/>
            <person name="Guiguen Y."/>
        </authorList>
    </citation>
    <scope>NUCLEOTIDE SEQUENCE [LARGE SCALE GENOMIC DNA]</scope>
    <source>
        <strain evidence="2">YP-PL-M2</strain>
        <tissue evidence="2">Blood</tissue>
    </source>
</reference>
<dbReference type="PANTHER" id="PTHR13964:SF26">
    <property type="entry name" value="AT-RICH INTERACTIVE DOMAIN-CONTAINING PROTEIN 4A"/>
    <property type="match status" value="1"/>
</dbReference>
<dbReference type="GO" id="GO:0005634">
    <property type="term" value="C:nucleus"/>
    <property type="evidence" value="ECO:0007669"/>
    <property type="project" value="TreeGrafter"/>
</dbReference>
<protein>
    <submittedName>
        <fullName evidence="2">Uncharacterized protein</fullName>
    </submittedName>
</protein>
<feature type="region of interest" description="Disordered" evidence="1">
    <location>
        <begin position="36"/>
        <end position="182"/>
    </location>
</feature>
<dbReference type="PANTHER" id="PTHR13964">
    <property type="entry name" value="RBP-RELATED"/>
    <property type="match status" value="1"/>
</dbReference>
<evidence type="ECO:0000313" key="2">
    <source>
        <dbReference type="EMBL" id="TDG98479.1"/>
    </source>
</evidence>
<sequence>MNLFRSDAGTPTPALVDRVSAPAAAAVALAELAAPPPTAAAAVAPPALPGPSPGEDLEPELGPEALVCHEVDLDEPDEKEKSCTAPEQLLLMMRDGEGEDRGPAGTRAEQEGDSSPGFDGSASSSSTSLLSLQDAKDRGQKRVTECNLSPAAKNRNAARNASARWEGGQERSSKDKHTFSPQRAYKWTFQLDELDSMSSSERISFLQDKLQEIRKYYMTLKSEVASIDRRRKRLKKKEREVSNTTASSGPRGPRTRP</sequence>
<dbReference type="Proteomes" id="UP000295070">
    <property type="component" value="Chromosome 20"/>
</dbReference>
<dbReference type="GO" id="GO:0000976">
    <property type="term" value="F:transcription cis-regulatory region binding"/>
    <property type="evidence" value="ECO:0007669"/>
    <property type="project" value="TreeGrafter"/>
</dbReference>
<evidence type="ECO:0000313" key="3">
    <source>
        <dbReference type="Proteomes" id="UP000295070"/>
    </source>
</evidence>